<keyword evidence="2" id="KW-1185">Reference proteome</keyword>
<reference evidence="1 2" key="1">
    <citation type="submission" date="2018-04" db="EMBL/GenBank/DDBJ databases">
        <title>The genome of golden apple snail Pomacea canaliculata provides insight into stress tolerance and invasive adaptation.</title>
        <authorList>
            <person name="Liu C."/>
            <person name="Liu B."/>
            <person name="Ren Y."/>
            <person name="Zhang Y."/>
            <person name="Wang H."/>
            <person name="Li S."/>
            <person name="Jiang F."/>
            <person name="Yin L."/>
            <person name="Zhang G."/>
            <person name="Qian W."/>
            <person name="Fan W."/>
        </authorList>
    </citation>
    <scope>NUCLEOTIDE SEQUENCE [LARGE SCALE GENOMIC DNA]</scope>
    <source>
        <strain evidence="1">SZHN2017</strain>
        <tissue evidence="1">Muscle</tissue>
    </source>
</reference>
<evidence type="ECO:0000313" key="2">
    <source>
        <dbReference type="Proteomes" id="UP000245119"/>
    </source>
</evidence>
<protein>
    <submittedName>
        <fullName evidence="1">Uncharacterized protein</fullName>
    </submittedName>
</protein>
<proteinExistence type="predicted"/>
<sequence length="321" mass="35623">MSEVDIKSELVSQGVPAVQRVILKKDRKSIPTNTLFLTFCLSQIPDFTEVGYLWVKVYLYLHGCAASAVSVVVMGLASANLKPAAFTAAAQAMRQLIAPQALSVPTVMGLMSLLPETAQSGRKGSHSTHMCGIWHLIRRCTPSRGGWLLWSTFYFQLHFLLGSCHKMTVHLCVSPSEHDVGLFRRPCPKECRVAQRAQKKAQRLAFRQPTPENVISFKHSRADARAIFKQARKLAWQRFRSSLSSRTTSLAVWAPMRKIKGMFQAGLIGHLQVGDSVLTEAQDVGNSLACTIAHNYSSLRYSPDFQCLKSVPESSGCLFLR</sequence>
<dbReference type="EMBL" id="PZQS01000012">
    <property type="protein sequence ID" value="PVD20865.1"/>
    <property type="molecule type" value="Genomic_DNA"/>
</dbReference>
<gene>
    <name evidence="1" type="ORF">C0Q70_19027</name>
</gene>
<accession>A0A2T7NI84</accession>
<organism evidence="1 2">
    <name type="scientific">Pomacea canaliculata</name>
    <name type="common">Golden apple snail</name>
    <dbReference type="NCBI Taxonomy" id="400727"/>
    <lineage>
        <taxon>Eukaryota</taxon>
        <taxon>Metazoa</taxon>
        <taxon>Spiralia</taxon>
        <taxon>Lophotrochozoa</taxon>
        <taxon>Mollusca</taxon>
        <taxon>Gastropoda</taxon>
        <taxon>Caenogastropoda</taxon>
        <taxon>Architaenioglossa</taxon>
        <taxon>Ampullarioidea</taxon>
        <taxon>Ampullariidae</taxon>
        <taxon>Pomacea</taxon>
    </lineage>
</organism>
<dbReference type="AlphaFoldDB" id="A0A2T7NI84"/>
<name>A0A2T7NI84_POMCA</name>
<evidence type="ECO:0000313" key="1">
    <source>
        <dbReference type="EMBL" id="PVD20865.1"/>
    </source>
</evidence>
<comment type="caution">
    <text evidence="1">The sequence shown here is derived from an EMBL/GenBank/DDBJ whole genome shotgun (WGS) entry which is preliminary data.</text>
</comment>
<dbReference type="Proteomes" id="UP000245119">
    <property type="component" value="Linkage Group LG12"/>
</dbReference>